<protein>
    <submittedName>
        <fullName evidence="3">Sterile alpha motif domain-containing protein 1-like</fullName>
    </submittedName>
</protein>
<feature type="compositionally biased region" description="Low complexity" evidence="1">
    <location>
        <begin position="387"/>
        <end position="396"/>
    </location>
</feature>
<feature type="compositionally biased region" description="Low complexity" evidence="1">
    <location>
        <begin position="196"/>
        <end position="212"/>
    </location>
</feature>
<dbReference type="KEGG" id="pcad:114487438"/>
<evidence type="ECO:0000313" key="2">
    <source>
        <dbReference type="Proteomes" id="UP000248484"/>
    </source>
</evidence>
<dbReference type="Proteomes" id="UP000248484">
    <property type="component" value="Chromosome 13"/>
</dbReference>
<keyword evidence="2" id="KW-1185">Reference proteome</keyword>
<feature type="region of interest" description="Disordered" evidence="1">
    <location>
        <begin position="184"/>
        <end position="454"/>
    </location>
</feature>
<proteinExistence type="predicted"/>
<dbReference type="AlphaFoldDB" id="A0A455BZE4"/>
<feature type="compositionally biased region" description="Basic residues" evidence="1">
    <location>
        <begin position="152"/>
        <end position="162"/>
    </location>
</feature>
<dbReference type="InParanoid" id="A0A455BZE4"/>
<dbReference type="GeneID" id="114487438"/>
<organism evidence="2 3">
    <name type="scientific">Physeter macrocephalus</name>
    <name type="common">Sperm whale</name>
    <name type="synonym">Physeter catodon</name>
    <dbReference type="NCBI Taxonomy" id="9755"/>
    <lineage>
        <taxon>Eukaryota</taxon>
        <taxon>Metazoa</taxon>
        <taxon>Chordata</taxon>
        <taxon>Craniata</taxon>
        <taxon>Vertebrata</taxon>
        <taxon>Euteleostomi</taxon>
        <taxon>Mammalia</taxon>
        <taxon>Eutheria</taxon>
        <taxon>Laurasiatheria</taxon>
        <taxon>Artiodactyla</taxon>
        <taxon>Whippomorpha</taxon>
        <taxon>Cetacea</taxon>
        <taxon>Odontoceti</taxon>
        <taxon>Physeteridae</taxon>
        <taxon>Physeter</taxon>
    </lineage>
</organism>
<feature type="compositionally biased region" description="Pro residues" evidence="1">
    <location>
        <begin position="242"/>
        <end position="263"/>
    </location>
</feature>
<evidence type="ECO:0000313" key="3">
    <source>
        <dbReference type="RefSeq" id="XP_028353153.1"/>
    </source>
</evidence>
<accession>A0A455BZE4</accession>
<gene>
    <name evidence="3" type="primary">LOC114487438</name>
</gene>
<feature type="region of interest" description="Disordered" evidence="1">
    <location>
        <begin position="1"/>
        <end position="78"/>
    </location>
</feature>
<name>A0A455BZE4_PHYMC</name>
<reference evidence="3" key="1">
    <citation type="submission" date="2025-08" db="UniProtKB">
        <authorList>
            <consortium name="RefSeq"/>
        </authorList>
    </citation>
    <scope>IDENTIFICATION</scope>
    <source>
        <tissue evidence="3">Muscle</tissue>
    </source>
</reference>
<feature type="compositionally biased region" description="Basic residues" evidence="1">
    <location>
        <begin position="132"/>
        <end position="142"/>
    </location>
</feature>
<feature type="compositionally biased region" description="Basic residues" evidence="1">
    <location>
        <begin position="312"/>
        <end position="321"/>
    </location>
</feature>
<evidence type="ECO:0000256" key="1">
    <source>
        <dbReference type="SAM" id="MobiDB-lite"/>
    </source>
</evidence>
<sequence length="454" mass="48082">MAAATALHKRERLSRRAAGLPRTPRLRALGHPPRGRGPRGPGSSPEKPHYPFGRRGTLPRALTPETRVPAASVSPSLPRPLLCRVPARARRPRVKKERTHLTCALPAPCPTPIRPTLSGRPGFAPPAEIPHPHHRRRRRRLRQPSEISARRPGARRGSKTRRLLLRQTRLYVCGAGAHAQTPSSLLLLSQPPPPATAAASSSRRSPLLRLRSGAGPSSADAARDPGIRWSRRKALVTTTTAPSPPAALPRHPPTHPPRSPTPTNPTSRSFERRRLQSLQQPLWPPTPPRKESPPPPAAPSGPGRGSSGVRTSRLRRKRTRAARIVGASARPAALRGGSGAGPLPPRGRVPSRGACPEGGKCSGSMAASDGEVPGLPLPPLPPRPGRAPRGPGVSARPPAPRCWAHRTRRSAAAPLRASPRRPQPRPAFPHGAAAASPGGLKGSPSKAEAAGAFS</sequence>
<feature type="region of interest" description="Disordered" evidence="1">
    <location>
        <begin position="114"/>
        <end position="162"/>
    </location>
</feature>
<dbReference type="RefSeq" id="XP_028353153.1">
    <property type="nucleotide sequence ID" value="XM_028497352.2"/>
</dbReference>
<feature type="compositionally biased region" description="Pro residues" evidence="1">
    <location>
        <begin position="282"/>
        <end position="299"/>
    </location>
</feature>
<feature type="compositionally biased region" description="Pro residues" evidence="1">
    <location>
        <begin position="375"/>
        <end position="385"/>
    </location>
</feature>